<dbReference type="CDD" id="cd03255">
    <property type="entry name" value="ABC_MJ0796_LolCDE_FtsE"/>
    <property type="match status" value="1"/>
</dbReference>
<evidence type="ECO:0000256" key="4">
    <source>
        <dbReference type="ARBA" id="ARBA00022840"/>
    </source>
</evidence>
<gene>
    <name evidence="6" type="ORF">BD821_10212</name>
</gene>
<dbReference type="STRING" id="37659.GCA_000703125_01607"/>
<protein>
    <submittedName>
        <fullName evidence="6">Lipoprotein-releasing system ATP-binding protein</fullName>
    </submittedName>
</protein>
<dbReference type="Gene3D" id="3.40.50.300">
    <property type="entry name" value="P-loop containing nucleotide triphosphate hydrolases"/>
    <property type="match status" value="1"/>
</dbReference>
<evidence type="ECO:0000256" key="2">
    <source>
        <dbReference type="ARBA" id="ARBA00022448"/>
    </source>
</evidence>
<dbReference type="GO" id="GO:0022857">
    <property type="term" value="F:transmembrane transporter activity"/>
    <property type="evidence" value="ECO:0007669"/>
    <property type="project" value="UniProtKB-ARBA"/>
</dbReference>
<keyword evidence="4 6" id="KW-0067">ATP-binding</keyword>
<feature type="domain" description="ABC transporter" evidence="5">
    <location>
        <begin position="5"/>
        <end position="226"/>
    </location>
</feature>
<dbReference type="PANTHER" id="PTHR42798">
    <property type="entry name" value="LIPOPROTEIN-RELEASING SYSTEM ATP-BINDING PROTEIN LOLD"/>
    <property type="match status" value="1"/>
</dbReference>
<dbReference type="GO" id="GO:0005524">
    <property type="term" value="F:ATP binding"/>
    <property type="evidence" value="ECO:0007669"/>
    <property type="project" value="UniProtKB-KW"/>
</dbReference>
<comment type="similarity">
    <text evidence="1">Belongs to the ABC transporter superfamily.</text>
</comment>
<dbReference type="RefSeq" id="WP_104409133.1">
    <property type="nucleotide sequence ID" value="NZ_PTIS01000002.1"/>
</dbReference>
<dbReference type="GO" id="GO:0016887">
    <property type="term" value="F:ATP hydrolysis activity"/>
    <property type="evidence" value="ECO:0007669"/>
    <property type="project" value="InterPro"/>
</dbReference>
<dbReference type="FunFam" id="3.40.50.300:FF:000032">
    <property type="entry name" value="Export ABC transporter ATP-binding protein"/>
    <property type="match status" value="1"/>
</dbReference>
<evidence type="ECO:0000313" key="7">
    <source>
        <dbReference type="Proteomes" id="UP000239863"/>
    </source>
</evidence>
<dbReference type="PROSITE" id="PS50893">
    <property type="entry name" value="ABC_TRANSPORTER_2"/>
    <property type="match status" value="1"/>
</dbReference>
<accession>A0A2S6G019</accession>
<dbReference type="OrthoDB" id="9802264at2"/>
<dbReference type="InterPro" id="IPR017911">
    <property type="entry name" value="MacB-like_ATP-bd"/>
</dbReference>
<dbReference type="InterPro" id="IPR027417">
    <property type="entry name" value="P-loop_NTPase"/>
</dbReference>
<name>A0A2S6G019_9CLOT</name>
<dbReference type="InterPro" id="IPR003439">
    <property type="entry name" value="ABC_transporter-like_ATP-bd"/>
</dbReference>
<dbReference type="Proteomes" id="UP000239863">
    <property type="component" value="Unassembled WGS sequence"/>
</dbReference>
<organism evidence="6 7">
    <name type="scientific">Clostridium algidicarnis DSM 15099</name>
    <dbReference type="NCBI Taxonomy" id="1121295"/>
    <lineage>
        <taxon>Bacteria</taxon>
        <taxon>Bacillati</taxon>
        <taxon>Bacillota</taxon>
        <taxon>Clostridia</taxon>
        <taxon>Eubacteriales</taxon>
        <taxon>Clostridiaceae</taxon>
        <taxon>Clostridium</taxon>
    </lineage>
</organism>
<keyword evidence="3" id="KW-0547">Nucleotide-binding</keyword>
<dbReference type="AlphaFoldDB" id="A0A2S6G019"/>
<dbReference type="InterPro" id="IPR003593">
    <property type="entry name" value="AAA+_ATPase"/>
</dbReference>
<dbReference type="Pfam" id="PF00005">
    <property type="entry name" value="ABC_tran"/>
    <property type="match status" value="1"/>
</dbReference>
<sequence>MPKVIEMKNIDKTYGSIVKTQVLFDLSLDFEEGSFNSIIGQSGSGKSTLLNIMGTLDTPTRGEVIIDGTNTKGMSKNQLSKLRNETIGFIFQFHYLLPEFTALENVLMPYRIKKVNPPKEVYERANELLDLLGLNNVKNNLSTMMSGGQQQRTAIARALINNPKIILADEPTGNLDSESTENIYNLLREINERYKTTFIIITHDKKIAEKADRIVEIKDGIINMDIRK</sequence>
<keyword evidence="2" id="KW-0813">Transport</keyword>
<keyword evidence="6" id="KW-0449">Lipoprotein</keyword>
<evidence type="ECO:0000259" key="5">
    <source>
        <dbReference type="PROSITE" id="PS50893"/>
    </source>
</evidence>
<dbReference type="EMBL" id="PTIS01000002">
    <property type="protein sequence ID" value="PPK49101.1"/>
    <property type="molecule type" value="Genomic_DNA"/>
</dbReference>
<dbReference type="SMART" id="SM00382">
    <property type="entry name" value="AAA"/>
    <property type="match status" value="1"/>
</dbReference>
<evidence type="ECO:0000256" key="3">
    <source>
        <dbReference type="ARBA" id="ARBA00022741"/>
    </source>
</evidence>
<dbReference type="SUPFAM" id="SSF52540">
    <property type="entry name" value="P-loop containing nucleoside triphosphate hydrolases"/>
    <property type="match status" value="1"/>
</dbReference>
<evidence type="ECO:0000313" key="6">
    <source>
        <dbReference type="EMBL" id="PPK49101.1"/>
    </source>
</evidence>
<proteinExistence type="inferred from homology"/>
<dbReference type="PANTHER" id="PTHR42798:SF7">
    <property type="entry name" value="ALPHA-D-RIBOSE 1-METHYLPHOSPHONATE 5-TRIPHOSPHATE SYNTHASE SUBUNIT PHNL"/>
    <property type="match status" value="1"/>
</dbReference>
<reference evidence="6 7" key="1">
    <citation type="submission" date="2018-02" db="EMBL/GenBank/DDBJ databases">
        <title>Genomic Encyclopedia of Archaeal and Bacterial Type Strains, Phase II (KMG-II): from individual species to whole genera.</title>
        <authorList>
            <person name="Goeker M."/>
        </authorList>
    </citation>
    <scope>NUCLEOTIDE SEQUENCE [LARGE SCALE GENOMIC DNA]</scope>
    <source>
        <strain evidence="6 7">DSM 15099</strain>
    </source>
</reference>
<dbReference type="GO" id="GO:0098796">
    <property type="term" value="C:membrane protein complex"/>
    <property type="evidence" value="ECO:0007669"/>
    <property type="project" value="UniProtKB-ARBA"/>
</dbReference>
<comment type="caution">
    <text evidence="6">The sequence shown here is derived from an EMBL/GenBank/DDBJ whole genome shotgun (WGS) entry which is preliminary data.</text>
</comment>
<evidence type="ECO:0000256" key="1">
    <source>
        <dbReference type="ARBA" id="ARBA00005417"/>
    </source>
</evidence>